<organism evidence="1 2">
    <name type="scientific">Sphingobacterium spiritivorum</name>
    <name type="common">Flavobacterium spiritivorum</name>
    <dbReference type="NCBI Taxonomy" id="258"/>
    <lineage>
        <taxon>Bacteria</taxon>
        <taxon>Pseudomonadati</taxon>
        <taxon>Bacteroidota</taxon>
        <taxon>Sphingobacteriia</taxon>
        <taxon>Sphingobacteriales</taxon>
        <taxon>Sphingobacteriaceae</taxon>
        <taxon>Sphingobacterium</taxon>
    </lineage>
</organism>
<dbReference type="Proteomes" id="UP000254893">
    <property type="component" value="Unassembled WGS sequence"/>
</dbReference>
<reference evidence="1 2" key="1">
    <citation type="submission" date="2018-06" db="EMBL/GenBank/DDBJ databases">
        <authorList>
            <consortium name="Pathogen Informatics"/>
            <person name="Doyle S."/>
        </authorList>
    </citation>
    <scope>NUCLEOTIDE SEQUENCE [LARGE SCALE GENOMIC DNA]</scope>
    <source>
        <strain evidence="1 2">NCTC11388</strain>
    </source>
</reference>
<name>A0A380BIQ0_SPHSI</name>
<evidence type="ECO:0000313" key="2">
    <source>
        <dbReference type="Proteomes" id="UP000254893"/>
    </source>
</evidence>
<proteinExistence type="predicted"/>
<sequence length="669" mass="77383">MNGRLNIILAFSFTFLIILQTKAQQIASRIPKEASLVALMNTKDILKHSNADLLNELLTKINFFDTFQQQTGQKSVRLEDMGIDLEQYSYMYHKNTDSISYLGYILPLNNREKFEAMLPYTIGKVATENGFFRATNISETLLAWNKEVLYILSGGLNYNFFYNDSVATRYGIDNVDMAAMPVYIENGSYDEVADATPDSTYSYTENNIDSLMSTEVPDSTSSVIYGDIRDEKEVTFEAYDFGRERADTIDINDIWTEEDKNYSDSIARIHERVQQKNDSIRNALEVQWMDKEMQHLLSANHKGLDEKTLKSIHEKMPLMRAWVKNVDELYLGLLPLAYMSSWYYGFKPYYFRYGYGQAFLDLQLEEQTLKLKTRVDLDKDLLQVAKRIYNQKPNPKFFRYFKAQTVGFLSLNINSEAYMKELPTYISKRFGSLFGKEPEIAPFLALAMDVVFDEQALAKIMPGDHLVLLNGVTKLRTEYTDYEYNNDYNLKEVKRTKEETVPRFVWMFTSKDQRLLLSGLQLAVAMKKATLNKDIFEIERNRGHGFPIYMMCQEDLVFVSNDRAELEEIKEGKTQSVANKHFERIIRKNKFSAVVQTNRIPTILKDMDIPVSQDWRTNVDELAGYGDVTITSKGIVNNQIVGEISVSFPPQQRNGLEFLLKKMSFYSSE</sequence>
<dbReference type="EMBL" id="UGYW01000002">
    <property type="protein sequence ID" value="SUJ01303.1"/>
    <property type="molecule type" value="Genomic_DNA"/>
</dbReference>
<dbReference type="AlphaFoldDB" id="A0A380BIQ0"/>
<gene>
    <name evidence="1" type="ORF">NCTC11388_00755</name>
</gene>
<protein>
    <recommendedName>
        <fullName evidence="3">DUF4836 family protein</fullName>
    </recommendedName>
</protein>
<evidence type="ECO:0008006" key="3">
    <source>
        <dbReference type="Google" id="ProtNLM"/>
    </source>
</evidence>
<accession>A0A380BIQ0</accession>
<evidence type="ECO:0000313" key="1">
    <source>
        <dbReference type="EMBL" id="SUJ01303.1"/>
    </source>
</evidence>
<dbReference type="RefSeq" id="WP_115169158.1">
    <property type="nucleotide sequence ID" value="NZ_UGYW01000002.1"/>
</dbReference>